<dbReference type="PANTHER" id="PTHR43840">
    <property type="entry name" value="MITOCHONDRIAL METAL TRANSPORTER 1-RELATED"/>
    <property type="match status" value="1"/>
</dbReference>
<keyword evidence="6 7" id="KW-0472">Membrane</keyword>
<organism evidence="10 11">
    <name type="scientific">Butyrivibrio hungatei</name>
    <dbReference type="NCBI Taxonomy" id="185008"/>
    <lineage>
        <taxon>Bacteria</taxon>
        <taxon>Bacillati</taxon>
        <taxon>Bacillota</taxon>
        <taxon>Clostridia</taxon>
        <taxon>Lachnospirales</taxon>
        <taxon>Lachnospiraceae</taxon>
        <taxon>Butyrivibrio</taxon>
    </lineage>
</organism>
<dbReference type="AlphaFoldDB" id="A0A1G5EPL6"/>
<protein>
    <submittedName>
        <fullName evidence="10">Cation diffusion facilitator family transporter</fullName>
    </submittedName>
</protein>
<dbReference type="InterPro" id="IPR050291">
    <property type="entry name" value="CDF_Transporter"/>
</dbReference>
<dbReference type="SUPFAM" id="SSF161111">
    <property type="entry name" value="Cation efflux protein transmembrane domain-like"/>
    <property type="match status" value="1"/>
</dbReference>
<accession>A0A1G5EPL6</accession>
<evidence type="ECO:0000256" key="4">
    <source>
        <dbReference type="ARBA" id="ARBA00022692"/>
    </source>
</evidence>
<dbReference type="Proteomes" id="UP000183047">
    <property type="component" value="Unassembled WGS sequence"/>
</dbReference>
<evidence type="ECO:0000256" key="3">
    <source>
        <dbReference type="ARBA" id="ARBA00022448"/>
    </source>
</evidence>
<dbReference type="Pfam" id="PF16916">
    <property type="entry name" value="ZT_dimer"/>
    <property type="match status" value="1"/>
</dbReference>
<dbReference type="FunFam" id="1.20.1510.10:FF:000006">
    <property type="entry name" value="Divalent cation efflux transporter"/>
    <property type="match status" value="1"/>
</dbReference>
<dbReference type="OrthoDB" id="9806522at2"/>
<dbReference type="GO" id="GO:0016020">
    <property type="term" value="C:membrane"/>
    <property type="evidence" value="ECO:0007669"/>
    <property type="project" value="UniProtKB-SubCell"/>
</dbReference>
<dbReference type="Gene3D" id="1.20.1510.10">
    <property type="entry name" value="Cation efflux protein transmembrane domain"/>
    <property type="match status" value="1"/>
</dbReference>
<sequence>MICFLAKFFIKDYTQVKNAKVRQQYGVLSGAVGIFLNCILFVSKLIAGCITGSISIMADAFNNLSDVGSSVVTLVGFRLSGCEADEKHPFGHGRIEYIAGLIVALLIILMGVELIRTSFGKILNPGEISFDPVVAGILIFAIFVKFLMYMGNKEAAKKIESPALNNTALDSISDVFTTTVVLVCAIITSKTGIVLDGYVGILVGILIVKTGLDAARDTINPLLGEPPSKELVKEIEETVLLHENILGVHDLVIHNYGPTGLFMSLHAEVDGRLDLVTVHDFIDDIENELRAKYSCEVVIHMDPVVIGDKDTDRLKRKVSCIVKNLDPELKFHDFRLKHSNDKGHRVAFDLSVPYKYSMKDDEITAYLEDRIKRMEPDIECEITIDKTEKTEKA</sequence>
<feature type="transmembrane region" description="Helical" evidence="7">
    <location>
        <begin position="97"/>
        <end position="116"/>
    </location>
</feature>
<feature type="domain" description="Cation efflux protein transmembrane" evidence="8">
    <location>
        <begin position="32"/>
        <end position="223"/>
    </location>
</feature>
<keyword evidence="5 7" id="KW-1133">Transmembrane helix</keyword>
<evidence type="ECO:0000256" key="5">
    <source>
        <dbReference type="ARBA" id="ARBA00022989"/>
    </source>
</evidence>
<dbReference type="NCBIfam" id="TIGR01297">
    <property type="entry name" value="CDF"/>
    <property type="match status" value="1"/>
</dbReference>
<name>A0A1G5EPL6_9FIRM</name>
<feature type="transmembrane region" description="Helical" evidence="7">
    <location>
        <begin position="128"/>
        <end position="148"/>
    </location>
</feature>
<dbReference type="InterPro" id="IPR027470">
    <property type="entry name" value="Cation_efflux_CTD"/>
</dbReference>
<dbReference type="SUPFAM" id="SSF160240">
    <property type="entry name" value="Cation efflux protein cytoplasmic domain-like"/>
    <property type="match status" value="1"/>
</dbReference>
<gene>
    <name evidence="10" type="ORF">SAMN02910451_02056</name>
</gene>
<feature type="domain" description="Cation efflux protein cytoplasmic" evidence="9">
    <location>
        <begin position="227"/>
        <end position="303"/>
    </location>
</feature>
<dbReference type="EMBL" id="FMUR01000011">
    <property type="protein sequence ID" value="SCY28912.1"/>
    <property type="molecule type" value="Genomic_DNA"/>
</dbReference>
<evidence type="ECO:0000256" key="6">
    <source>
        <dbReference type="ARBA" id="ARBA00023136"/>
    </source>
</evidence>
<evidence type="ECO:0000259" key="8">
    <source>
        <dbReference type="Pfam" id="PF01545"/>
    </source>
</evidence>
<dbReference type="InterPro" id="IPR036837">
    <property type="entry name" value="Cation_efflux_CTD_sf"/>
</dbReference>
<keyword evidence="4 7" id="KW-0812">Transmembrane</keyword>
<proteinExistence type="inferred from homology"/>
<keyword evidence="3" id="KW-0813">Transport</keyword>
<evidence type="ECO:0000259" key="9">
    <source>
        <dbReference type="Pfam" id="PF16916"/>
    </source>
</evidence>
<evidence type="ECO:0000256" key="2">
    <source>
        <dbReference type="ARBA" id="ARBA00008114"/>
    </source>
</evidence>
<dbReference type="Pfam" id="PF01545">
    <property type="entry name" value="Cation_efflux"/>
    <property type="match status" value="1"/>
</dbReference>
<dbReference type="InterPro" id="IPR027469">
    <property type="entry name" value="Cation_efflux_TMD_sf"/>
</dbReference>
<comment type="similarity">
    <text evidence="2">Belongs to the cation diffusion facilitator (CDF) transporter (TC 2.A.4) family.</text>
</comment>
<evidence type="ECO:0000256" key="7">
    <source>
        <dbReference type="SAM" id="Phobius"/>
    </source>
</evidence>
<dbReference type="PANTHER" id="PTHR43840:SF15">
    <property type="entry name" value="MITOCHONDRIAL METAL TRANSPORTER 1-RELATED"/>
    <property type="match status" value="1"/>
</dbReference>
<dbReference type="InterPro" id="IPR002524">
    <property type="entry name" value="Cation_efflux"/>
</dbReference>
<reference evidence="11" key="1">
    <citation type="submission" date="2016-10" db="EMBL/GenBank/DDBJ databases">
        <authorList>
            <person name="Varghese N."/>
            <person name="Submissions S."/>
        </authorList>
    </citation>
    <scope>NUCLEOTIDE SEQUENCE [LARGE SCALE GENOMIC DNA]</scope>
    <source>
        <strain evidence="11">XBD2006</strain>
    </source>
</reference>
<keyword evidence="11" id="KW-1185">Reference proteome</keyword>
<feature type="transmembrane region" description="Helical" evidence="7">
    <location>
        <begin position="25"/>
        <end position="47"/>
    </location>
</feature>
<dbReference type="Gene3D" id="3.30.70.1350">
    <property type="entry name" value="Cation efflux protein, cytoplasmic domain"/>
    <property type="match status" value="1"/>
</dbReference>
<dbReference type="InterPro" id="IPR058533">
    <property type="entry name" value="Cation_efflux_TM"/>
</dbReference>
<dbReference type="GO" id="GO:0008324">
    <property type="term" value="F:monoatomic cation transmembrane transporter activity"/>
    <property type="evidence" value="ECO:0007669"/>
    <property type="project" value="InterPro"/>
</dbReference>
<evidence type="ECO:0000313" key="10">
    <source>
        <dbReference type="EMBL" id="SCY28912.1"/>
    </source>
</evidence>
<comment type="subcellular location">
    <subcellularLocation>
        <location evidence="1">Membrane</location>
        <topology evidence="1">Multi-pass membrane protein</topology>
    </subcellularLocation>
</comment>
<evidence type="ECO:0000313" key="11">
    <source>
        <dbReference type="Proteomes" id="UP000183047"/>
    </source>
</evidence>
<evidence type="ECO:0000256" key="1">
    <source>
        <dbReference type="ARBA" id="ARBA00004141"/>
    </source>
</evidence>